<dbReference type="Proteomes" id="UP000747110">
    <property type="component" value="Unassembled WGS sequence"/>
</dbReference>
<feature type="transmembrane region" description="Helical" evidence="2">
    <location>
        <begin position="105"/>
        <end position="124"/>
    </location>
</feature>
<dbReference type="EMBL" id="BNCP01000010">
    <property type="protein sequence ID" value="GIL77094.1"/>
    <property type="molecule type" value="Genomic_DNA"/>
</dbReference>
<dbReference type="OrthoDB" id="2014574at2759"/>
<name>A0A8J4C7I0_9CHLO</name>
<accession>A0A8J4C7I0</accession>
<proteinExistence type="predicted"/>
<feature type="region of interest" description="Disordered" evidence="1">
    <location>
        <begin position="280"/>
        <end position="390"/>
    </location>
</feature>
<reference evidence="3" key="1">
    <citation type="journal article" date="2021" name="Proc. Natl. Acad. Sci. U.S.A.">
        <title>Three genomes in the algal genus Volvox reveal the fate of a haploid sex-determining region after a transition to homothallism.</title>
        <authorList>
            <person name="Yamamoto K."/>
            <person name="Hamaji T."/>
            <person name="Kawai-Toyooka H."/>
            <person name="Matsuzaki R."/>
            <person name="Takahashi F."/>
            <person name="Nishimura Y."/>
            <person name="Kawachi M."/>
            <person name="Noguchi H."/>
            <person name="Minakuchi Y."/>
            <person name="Umen J.G."/>
            <person name="Toyoda A."/>
            <person name="Nozaki H."/>
        </authorList>
    </citation>
    <scope>NUCLEOTIDE SEQUENCE</scope>
    <source>
        <strain evidence="3">NIES-3786</strain>
    </source>
</reference>
<keyword evidence="2" id="KW-1133">Transmembrane helix</keyword>
<protein>
    <submittedName>
        <fullName evidence="3">Uncharacterized protein</fullName>
    </submittedName>
</protein>
<keyword evidence="2" id="KW-0812">Transmembrane</keyword>
<comment type="caution">
    <text evidence="3">The sequence shown here is derived from an EMBL/GenBank/DDBJ whole genome shotgun (WGS) entry which is preliminary data.</text>
</comment>
<gene>
    <name evidence="3" type="ORF">Vretifemale_6652</name>
</gene>
<feature type="region of interest" description="Disordered" evidence="1">
    <location>
        <begin position="132"/>
        <end position="155"/>
    </location>
</feature>
<keyword evidence="2" id="KW-0472">Membrane</keyword>
<evidence type="ECO:0000313" key="4">
    <source>
        <dbReference type="Proteomes" id="UP000747110"/>
    </source>
</evidence>
<feature type="transmembrane region" description="Helical" evidence="2">
    <location>
        <begin position="162"/>
        <end position="185"/>
    </location>
</feature>
<organism evidence="3 4">
    <name type="scientific">Volvox reticuliferus</name>
    <dbReference type="NCBI Taxonomy" id="1737510"/>
    <lineage>
        <taxon>Eukaryota</taxon>
        <taxon>Viridiplantae</taxon>
        <taxon>Chlorophyta</taxon>
        <taxon>core chlorophytes</taxon>
        <taxon>Chlorophyceae</taxon>
        <taxon>CS clade</taxon>
        <taxon>Chlamydomonadales</taxon>
        <taxon>Volvocaceae</taxon>
        <taxon>Volvox</taxon>
    </lineage>
</organism>
<evidence type="ECO:0000256" key="2">
    <source>
        <dbReference type="SAM" id="Phobius"/>
    </source>
</evidence>
<keyword evidence="4" id="KW-1185">Reference proteome</keyword>
<feature type="transmembrane region" description="Helical" evidence="2">
    <location>
        <begin position="192"/>
        <end position="211"/>
    </location>
</feature>
<dbReference type="AlphaFoldDB" id="A0A8J4C7I0"/>
<feature type="compositionally biased region" description="Gly residues" evidence="1">
    <location>
        <begin position="362"/>
        <end position="383"/>
    </location>
</feature>
<feature type="compositionally biased region" description="Basic and acidic residues" evidence="1">
    <location>
        <begin position="322"/>
        <end position="357"/>
    </location>
</feature>
<dbReference type="PANTHER" id="PTHR36804:SF1">
    <property type="entry name" value="OS04G0585600 PROTEIN"/>
    <property type="match status" value="1"/>
</dbReference>
<evidence type="ECO:0000256" key="1">
    <source>
        <dbReference type="SAM" id="MobiDB-lite"/>
    </source>
</evidence>
<sequence length="390" mass="41318">MACHKCDFASRSEAVPASLTSIQLQCKPLLRQLWSFRLRSSLPFNQARRCASKWAVNTLPCGPWVATKQTWPTAHRKNRVAAGRRHLCCQAMALPETVDATIRNIISISAVVGISYAVLLAAVSEPPQPPVSAPRAIPPAAATGTVRDRNTPGGASGDDDNFMWGLMGFISILPLFDWLAWVLAAINDEDRAALYCIYAALYGSPLLLRGLNWQDPWVLFMVALCVVHVQAERIAQTEPEALRSIRPVGAVGAALRGAARGTGSLLSGVGGVLAEDARLAVRRPGGRSSGSNTRTELGTGEDRLQLGQDPDLLDSGSGRVVVDPRRDPTRDPELEDFATRELRQFDEQLKQAEERRGWKTRAGGGGGGGGAGGGGGGAGGGAAGTSAPKK</sequence>
<evidence type="ECO:0000313" key="3">
    <source>
        <dbReference type="EMBL" id="GIL77094.1"/>
    </source>
</evidence>
<dbReference type="PANTHER" id="PTHR36804">
    <property type="entry name" value="OSJNBA0013K16.11 PROTEIN"/>
    <property type="match status" value="1"/>
</dbReference>